<dbReference type="GO" id="GO:0016746">
    <property type="term" value="F:acyltransferase activity"/>
    <property type="evidence" value="ECO:0007669"/>
    <property type="project" value="UniProtKB-KW"/>
</dbReference>
<feature type="transmembrane region" description="Helical" evidence="10">
    <location>
        <begin position="422"/>
        <end position="443"/>
    </location>
</feature>
<keyword evidence="12" id="KW-1185">Reference proteome</keyword>
<evidence type="ECO:0000256" key="5">
    <source>
        <dbReference type="ARBA" id="ARBA00022692"/>
    </source>
</evidence>
<dbReference type="PIRSF" id="PIRSF500217">
    <property type="entry name" value="AlgI"/>
    <property type="match status" value="1"/>
</dbReference>
<comment type="subcellular location">
    <subcellularLocation>
        <location evidence="1">Cell membrane</location>
        <topology evidence="1">Multi-pass membrane protein</topology>
    </subcellularLocation>
</comment>
<dbReference type="InterPro" id="IPR051085">
    <property type="entry name" value="MB_O-acyltransferase"/>
</dbReference>
<dbReference type="Pfam" id="PF03062">
    <property type="entry name" value="MBOAT"/>
    <property type="match status" value="1"/>
</dbReference>
<sequence length="487" mass="56749">MLFNSYLFIFCFLPLVWIGFHILRYKNHIKSAKIFLISASLFFYGYWKWLYLPLLLSSMIINYFIATAILKHNSTLLINAKNMRGGGKSKIYLIVGILFNLFLLGFFKYTDFFCENFNLFSALLHLDFTLPLPHILLPLALSFVTFQQIAFLVDCYKCIDIADIQGGFNTHIKAKSEDICKNDKSNNRDSKNNTESAKDFNATSAKQIPYHKTYYKINDIKKPHIHFIDYCLFISFFPQLIAGPIVHHKEIMPQFNTLSPYIKWDYVAKGLFIFTIGLFKKVCIADSFAKWANAGFKSVENGEVLNTAESWATSLSYTFQLYFDFSGYCDMAIGLGLLFGIMLPINFNSPYKAYNISDFWRRWHITLGRFLRDYLYIPLGGNKNLKYASSKYYICLNKILTLRNLFIVAFLSGVWHGAGWGFVMWGVLHGLAMIIHRIYMWWIEKIKEGVSKRFHNQKKIHYLMLHIIKRLYIQKNVSSLQGINLYS</sequence>
<feature type="transmembrane region" description="Helical" evidence="10">
    <location>
        <begin position="53"/>
        <end position="70"/>
    </location>
</feature>
<dbReference type="EC" id="2.3.-.-" evidence="11"/>
<evidence type="ECO:0000313" key="12">
    <source>
        <dbReference type="Proteomes" id="UP001434737"/>
    </source>
</evidence>
<dbReference type="EMBL" id="CP145316">
    <property type="protein sequence ID" value="XAM17117.1"/>
    <property type="molecule type" value="Genomic_DNA"/>
</dbReference>
<evidence type="ECO:0000256" key="10">
    <source>
        <dbReference type="SAM" id="Phobius"/>
    </source>
</evidence>
<accession>A0ABZ3F4R2</accession>
<feature type="transmembrane region" description="Helical" evidence="10">
    <location>
        <begin position="227"/>
        <end position="246"/>
    </location>
</feature>
<evidence type="ECO:0000256" key="3">
    <source>
        <dbReference type="ARBA" id="ARBA00022475"/>
    </source>
</evidence>
<dbReference type="PIRSF" id="PIRSF016636">
    <property type="entry name" value="AlgI_DltB"/>
    <property type="match status" value="1"/>
</dbReference>
<protein>
    <submittedName>
        <fullName evidence="11">MBOAT family O-acyltransferase</fullName>
        <ecNumber evidence="11">2.3.-.-</ecNumber>
    </submittedName>
</protein>
<evidence type="ECO:0000313" key="11">
    <source>
        <dbReference type="EMBL" id="XAM17117.1"/>
    </source>
</evidence>
<evidence type="ECO:0000256" key="4">
    <source>
        <dbReference type="ARBA" id="ARBA00022679"/>
    </source>
</evidence>
<evidence type="ECO:0000256" key="7">
    <source>
        <dbReference type="ARBA" id="ARBA00023136"/>
    </source>
</evidence>
<keyword evidence="7 9" id="KW-0472">Membrane</keyword>
<keyword evidence="3 9" id="KW-1003">Cell membrane</keyword>
<dbReference type="InterPro" id="IPR024194">
    <property type="entry name" value="Ac/AlaTfrase_AlgI/DltB"/>
</dbReference>
<feature type="transmembrane region" description="Helical" evidence="10">
    <location>
        <begin position="91"/>
        <end position="110"/>
    </location>
</feature>
<name>A0ABZ3F4R2_9HELI</name>
<organism evidence="11 12">
    <name type="scientific">Helicobacter mastomyrinus</name>
    <dbReference type="NCBI Taxonomy" id="287948"/>
    <lineage>
        <taxon>Bacteria</taxon>
        <taxon>Pseudomonadati</taxon>
        <taxon>Campylobacterota</taxon>
        <taxon>Epsilonproteobacteria</taxon>
        <taxon>Campylobacterales</taxon>
        <taxon>Helicobacteraceae</taxon>
        <taxon>Helicobacter</taxon>
    </lineage>
</organism>
<gene>
    <name evidence="11" type="ORF">V3I05_05330</name>
</gene>
<feature type="transmembrane region" description="Helical" evidence="10">
    <location>
        <begin position="6"/>
        <end position="23"/>
    </location>
</feature>
<proteinExistence type="inferred from homology"/>
<dbReference type="Proteomes" id="UP001434737">
    <property type="component" value="Chromosome"/>
</dbReference>
<keyword evidence="4 9" id="KW-0808">Transferase</keyword>
<reference evidence="11 12" key="1">
    <citation type="submission" date="2024-02" db="EMBL/GenBank/DDBJ databases">
        <title>Genome and pathogenicity analysis of Helicobacter mastomyrinus isolated from mice.</title>
        <authorList>
            <person name="Zhu L."/>
        </authorList>
    </citation>
    <scope>NUCLEOTIDE SEQUENCE [LARGE SCALE GENOMIC DNA]</scope>
    <source>
        <strain evidence="11 12">Hm-17</strain>
    </source>
</reference>
<evidence type="ECO:0000256" key="6">
    <source>
        <dbReference type="ARBA" id="ARBA00022989"/>
    </source>
</evidence>
<evidence type="ECO:0000256" key="1">
    <source>
        <dbReference type="ARBA" id="ARBA00004651"/>
    </source>
</evidence>
<dbReference type="PANTHER" id="PTHR13285:SF23">
    <property type="entry name" value="TEICHOIC ACID D-ALANYLTRANSFERASE"/>
    <property type="match status" value="1"/>
</dbReference>
<keyword evidence="6 10" id="KW-1133">Transmembrane helix</keyword>
<keyword evidence="8 9" id="KW-0012">Acyltransferase</keyword>
<evidence type="ECO:0000256" key="8">
    <source>
        <dbReference type="ARBA" id="ARBA00023315"/>
    </source>
</evidence>
<dbReference type="PANTHER" id="PTHR13285">
    <property type="entry name" value="ACYLTRANSFERASE"/>
    <property type="match status" value="1"/>
</dbReference>
<evidence type="ECO:0000256" key="9">
    <source>
        <dbReference type="PIRNR" id="PIRNR016636"/>
    </source>
</evidence>
<dbReference type="InterPro" id="IPR028362">
    <property type="entry name" value="AlgI"/>
</dbReference>
<feature type="transmembrane region" description="Helical" evidence="10">
    <location>
        <begin position="130"/>
        <end position="153"/>
    </location>
</feature>
<comment type="similarity">
    <text evidence="2 9">Belongs to the membrane-bound acyltransferase family.</text>
</comment>
<dbReference type="InterPro" id="IPR004299">
    <property type="entry name" value="MBOAT_fam"/>
</dbReference>
<keyword evidence="5 10" id="KW-0812">Transmembrane</keyword>
<feature type="transmembrane region" description="Helical" evidence="10">
    <location>
        <begin position="325"/>
        <end position="345"/>
    </location>
</feature>
<feature type="transmembrane region" description="Helical" evidence="10">
    <location>
        <begin position="392"/>
        <end position="416"/>
    </location>
</feature>
<evidence type="ECO:0000256" key="2">
    <source>
        <dbReference type="ARBA" id="ARBA00010323"/>
    </source>
</evidence>